<dbReference type="Proteomes" id="UP000075243">
    <property type="component" value="Chromosome 11"/>
</dbReference>
<organism evidence="2 3">
    <name type="scientific">Cajanus cajan</name>
    <name type="common">Pigeon pea</name>
    <name type="synonym">Cajanus indicus</name>
    <dbReference type="NCBI Taxonomy" id="3821"/>
    <lineage>
        <taxon>Eukaryota</taxon>
        <taxon>Viridiplantae</taxon>
        <taxon>Streptophyta</taxon>
        <taxon>Embryophyta</taxon>
        <taxon>Tracheophyta</taxon>
        <taxon>Spermatophyta</taxon>
        <taxon>Magnoliopsida</taxon>
        <taxon>eudicotyledons</taxon>
        <taxon>Gunneridae</taxon>
        <taxon>Pentapetalae</taxon>
        <taxon>rosids</taxon>
        <taxon>fabids</taxon>
        <taxon>Fabales</taxon>
        <taxon>Fabaceae</taxon>
        <taxon>Papilionoideae</taxon>
        <taxon>50 kb inversion clade</taxon>
        <taxon>NPAAA clade</taxon>
        <taxon>indigoferoid/millettioid clade</taxon>
        <taxon>Phaseoleae</taxon>
        <taxon>Cajanus</taxon>
    </lineage>
</organism>
<dbReference type="Gene3D" id="2.40.70.10">
    <property type="entry name" value="Acid Proteases"/>
    <property type="match status" value="1"/>
</dbReference>
<name>A0A151SJR0_CAJCA</name>
<keyword evidence="1" id="KW-1133">Transmembrane helix</keyword>
<keyword evidence="3" id="KW-1185">Reference proteome</keyword>
<protein>
    <submittedName>
        <fullName evidence="2">Uncharacterized protein</fullName>
    </submittedName>
</protein>
<dbReference type="Pfam" id="PF08284">
    <property type="entry name" value="RVP_2"/>
    <property type="match status" value="1"/>
</dbReference>
<dbReference type="EMBL" id="CM003613">
    <property type="protein sequence ID" value="KYP54981.1"/>
    <property type="molecule type" value="Genomic_DNA"/>
</dbReference>
<keyword evidence="1" id="KW-0812">Transmembrane</keyword>
<evidence type="ECO:0000256" key="1">
    <source>
        <dbReference type="SAM" id="Phobius"/>
    </source>
</evidence>
<proteinExistence type="predicted"/>
<sequence length="259" mass="29564">MCRDQSGRYTLVVSEQFESSGHFVGVVPLGFCCAELCVVLIAVLIYLLIVVNEKKYKVNLIGLPLVHIDIIFGMDWLSANRILIDCANRRLIFPLVEEELLISAGQAESLLRDGAEVDYHPCKANVVVDALSRKSIHMSSMMVRELELVEEFRDLNLCVELAQDHISCGMITITSELMDEIREAQELDPFLVNQVERIGRALRVEVDGVLMLKKFYSFLVIVDKLTKVAHFTLINIRYSLERLIEMYIIGVVRLYEFSY</sequence>
<gene>
    <name evidence="2" type="ORF">KK1_001182</name>
</gene>
<dbReference type="InterPro" id="IPR021109">
    <property type="entry name" value="Peptidase_aspartic_dom_sf"/>
</dbReference>
<keyword evidence="1" id="KW-0472">Membrane</keyword>
<evidence type="ECO:0000313" key="3">
    <source>
        <dbReference type="Proteomes" id="UP000075243"/>
    </source>
</evidence>
<evidence type="ECO:0000313" key="2">
    <source>
        <dbReference type="EMBL" id="KYP54981.1"/>
    </source>
</evidence>
<dbReference type="AlphaFoldDB" id="A0A151SJR0"/>
<dbReference type="Gramene" id="C.cajan_01153.t">
    <property type="protein sequence ID" value="C.cajan_01153.t"/>
    <property type="gene ID" value="C.cajan_01153"/>
</dbReference>
<reference evidence="2 3" key="1">
    <citation type="journal article" date="2012" name="Nat. Biotechnol.">
        <title>Draft genome sequence of pigeonpea (Cajanus cajan), an orphan legume crop of resource-poor farmers.</title>
        <authorList>
            <person name="Varshney R.K."/>
            <person name="Chen W."/>
            <person name="Li Y."/>
            <person name="Bharti A.K."/>
            <person name="Saxena R.K."/>
            <person name="Schlueter J.A."/>
            <person name="Donoghue M.T."/>
            <person name="Azam S."/>
            <person name="Fan G."/>
            <person name="Whaley A.M."/>
            <person name="Farmer A.D."/>
            <person name="Sheridan J."/>
            <person name="Iwata A."/>
            <person name="Tuteja R."/>
            <person name="Penmetsa R.V."/>
            <person name="Wu W."/>
            <person name="Upadhyaya H.D."/>
            <person name="Yang S.P."/>
            <person name="Shah T."/>
            <person name="Saxena K.B."/>
            <person name="Michael T."/>
            <person name="McCombie W.R."/>
            <person name="Yang B."/>
            <person name="Zhang G."/>
            <person name="Yang H."/>
            <person name="Wang J."/>
            <person name="Spillane C."/>
            <person name="Cook D.R."/>
            <person name="May G.D."/>
            <person name="Xu X."/>
            <person name="Jackson S.A."/>
        </authorList>
    </citation>
    <scope>NUCLEOTIDE SEQUENCE [LARGE SCALE GENOMIC DNA]</scope>
    <source>
        <strain evidence="3">cv. Asha</strain>
    </source>
</reference>
<accession>A0A151SJR0</accession>
<feature type="transmembrane region" description="Helical" evidence="1">
    <location>
        <begin position="23"/>
        <end position="48"/>
    </location>
</feature>